<accession>A0A249MWR8</accession>
<dbReference type="KEGG" id="shyd:CJD35_02770"/>
<dbReference type="GO" id="GO:0004096">
    <property type="term" value="F:catalase activity"/>
    <property type="evidence" value="ECO:0007669"/>
    <property type="project" value="InterPro"/>
</dbReference>
<dbReference type="PANTHER" id="PTHR36195:SF4">
    <property type="entry name" value="DOMAIN PROTEIN, PUTATIVE (AFU_ORTHOLOGUE AFUA_5G01990)-RELATED"/>
    <property type="match status" value="1"/>
</dbReference>
<dbReference type="RefSeq" id="WP_095687179.1">
    <property type="nucleotide sequence ID" value="NZ_CP022745.1"/>
</dbReference>
<dbReference type="CDD" id="cd08152">
    <property type="entry name" value="y4iL_like"/>
    <property type="match status" value="1"/>
</dbReference>
<dbReference type="GO" id="GO:0006979">
    <property type="term" value="P:response to oxidative stress"/>
    <property type="evidence" value="ECO:0007669"/>
    <property type="project" value="InterPro"/>
</dbReference>
<evidence type="ECO:0000313" key="2">
    <source>
        <dbReference type="Proteomes" id="UP000217141"/>
    </source>
</evidence>
<dbReference type="Proteomes" id="UP000217141">
    <property type="component" value="Chromosome I"/>
</dbReference>
<dbReference type="EMBL" id="CP022745">
    <property type="protein sequence ID" value="ASY45614.1"/>
    <property type="molecule type" value="Genomic_DNA"/>
</dbReference>
<organism evidence="1 2">
    <name type="scientific">Sphingobium xenophagum</name>
    <dbReference type="NCBI Taxonomy" id="121428"/>
    <lineage>
        <taxon>Bacteria</taxon>
        <taxon>Pseudomonadati</taxon>
        <taxon>Pseudomonadota</taxon>
        <taxon>Alphaproteobacteria</taxon>
        <taxon>Sphingomonadales</taxon>
        <taxon>Sphingomonadaceae</taxon>
        <taxon>Sphingobium</taxon>
    </lineage>
</organism>
<proteinExistence type="predicted"/>
<dbReference type="InterPro" id="IPR020835">
    <property type="entry name" value="Catalase_sf"/>
</dbReference>
<protein>
    <submittedName>
        <fullName evidence="1">Catalase</fullName>
    </submittedName>
</protein>
<gene>
    <name evidence="1" type="ORF">CJD35_02770</name>
</gene>
<dbReference type="InterPro" id="IPR018028">
    <property type="entry name" value="Catalase"/>
</dbReference>
<dbReference type="GO" id="GO:0020037">
    <property type="term" value="F:heme binding"/>
    <property type="evidence" value="ECO:0007669"/>
    <property type="project" value="InterPro"/>
</dbReference>
<dbReference type="Gene3D" id="2.40.180.10">
    <property type="entry name" value="Catalase core domain"/>
    <property type="match status" value="1"/>
</dbReference>
<dbReference type="AlphaFoldDB" id="A0A249MWR8"/>
<dbReference type="PROSITE" id="PS51402">
    <property type="entry name" value="CATALASE_3"/>
    <property type="match status" value="1"/>
</dbReference>
<evidence type="ECO:0000313" key="1">
    <source>
        <dbReference type="EMBL" id="ASY45614.1"/>
    </source>
</evidence>
<name>A0A249MWR8_SPHXE</name>
<reference evidence="1 2" key="1">
    <citation type="submission" date="2017-08" db="EMBL/GenBank/DDBJ databases">
        <title>Whole Genome Sequence of Sphingobium hydrophobicum C1: Insights into Adaption to the Electronic-waste Contaminated Sediment.</title>
        <authorList>
            <person name="Song D."/>
            <person name="Chen X."/>
            <person name="Xu M."/>
        </authorList>
    </citation>
    <scope>NUCLEOTIDE SEQUENCE [LARGE SCALE GENOMIC DNA]</scope>
    <source>
        <strain evidence="1 2">C1</strain>
    </source>
</reference>
<sequence length="369" mass="40102">MIRPIPYTPDVERIDQDEADVNAELADTFRQIIETTYRDLGHGFRGVHAKSHALLQARVRVLEGLPPHYAQGVFAEPKSYDALIRISTGAGDILPDSVSLIRGFAIKLVGVEGERLAGSEGDSTQDFLFANGVAFPTPGPKKFLPNLKLLAKTTDKVEGLKKAVSAVFRTAEKGVEALGVEALGGESALLEQLGGHRHTHPLGESFFTQAPIRYGDYIAKLGVVPLSENFKALEGQEIDIAGRDDALREEIASLLAAQGGEWEIRVQLARDLAANPIEDASVAWPEEDNPYVAVAVISIAPQPSWTWDRARVLDDQTAFNPWHGIKAHRPLGAVMRARKVAYAASSELRGRLNGCPFHEPSNAQLPDAE</sequence>
<dbReference type="PANTHER" id="PTHR36195">
    <property type="entry name" value="DOMAIN PROTEIN, PUTATIVE (AFU_ORTHOLOGUE AFUA_5G01990)-RELATED-RELATED"/>
    <property type="match status" value="1"/>
</dbReference>
<dbReference type="SUPFAM" id="SSF56634">
    <property type="entry name" value="Heme-dependent catalase-like"/>
    <property type="match status" value="1"/>
</dbReference>